<dbReference type="SUPFAM" id="SSF49493">
    <property type="entry name" value="HSP40/DnaJ peptide-binding domain"/>
    <property type="match status" value="2"/>
</dbReference>
<dbReference type="Gene3D" id="2.10.230.10">
    <property type="entry name" value="Heat shock protein DnaJ, cysteine-rich domain"/>
    <property type="match status" value="1"/>
</dbReference>
<comment type="subunit">
    <text evidence="5">Homodimer.</text>
</comment>
<feature type="binding site" evidence="5">
    <location>
        <position position="196"/>
    </location>
    <ligand>
        <name>Zn(2+)</name>
        <dbReference type="ChEBI" id="CHEBI:29105"/>
        <label>2</label>
    </ligand>
</feature>
<accession>A0ABU7MKM2</accession>
<evidence type="ECO:0000259" key="8">
    <source>
        <dbReference type="PROSITE" id="PS51188"/>
    </source>
</evidence>
<name>A0ABU7MKM2_9BACT</name>
<feature type="domain" description="CR-type" evidence="8">
    <location>
        <begin position="138"/>
        <end position="219"/>
    </location>
</feature>
<evidence type="ECO:0000256" key="1">
    <source>
        <dbReference type="ARBA" id="ARBA00022723"/>
    </source>
</evidence>
<evidence type="ECO:0000313" key="10">
    <source>
        <dbReference type="Proteomes" id="UP001344817"/>
    </source>
</evidence>
<evidence type="ECO:0000313" key="9">
    <source>
        <dbReference type="EMBL" id="MEE3927997.1"/>
    </source>
</evidence>
<keyword evidence="9" id="KW-0560">Oxidoreductase</keyword>
<proteinExistence type="inferred from homology"/>
<evidence type="ECO:0000256" key="4">
    <source>
        <dbReference type="ARBA" id="ARBA00022833"/>
    </source>
</evidence>
<evidence type="ECO:0000256" key="5">
    <source>
        <dbReference type="HAMAP-Rule" id="MF_01152"/>
    </source>
</evidence>
<evidence type="ECO:0000256" key="6">
    <source>
        <dbReference type="PROSITE-ProRule" id="PRU00546"/>
    </source>
</evidence>
<keyword evidence="2 5" id="KW-0677">Repeat</keyword>
<dbReference type="InterPro" id="IPR012724">
    <property type="entry name" value="DnaJ"/>
</dbReference>
<dbReference type="Gene3D" id="1.10.287.110">
    <property type="entry name" value="DnaJ domain"/>
    <property type="match status" value="1"/>
</dbReference>
<keyword evidence="5" id="KW-0963">Cytoplasm</keyword>
<dbReference type="Pfam" id="PF01556">
    <property type="entry name" value="DnaJ_C"/>
    <property type="match status" value="1"/>
</dbReference>
<feature type="zinc finger region" description="CR-type" evidence="6">
    <location>
        <begin position="138"/>
        <end position="219"/>
    </location>
</feature>
<feature type="binding site" evidence="5">
    <location>
        <position position="193"/>
    </location>
    <ligand>
        <name>Zn(2+)</name>
        <dbReference type="ChEBI" id="CHEBI:29105"/>
        <label>2</label>
    </ligand>
</feature>
<keyword evidence="5" id="KW-0346">Stress response</keyword>
<feature type="binding site" evidence="5">
    <location>
        <position position="151"/>
    </location>
    <ligand>
        <name>Zn(2+)</name>
        <dbReference type="ChEBI" id="CHEBI:29105"/>
        <label>1</label>
    </ligand>
</feature>
<dbReference type="PROSITE" id="PS51188">
    <property type="entry name" value="ZF_CR"/>
    <property type="match status" value="1"/>
</dbReference>
<dbReference type="CDD" id="cd10747">
    <property type="entry name" value="DnaJ_C"/>
    <property type="match status" value="1"/>
</dbReference>
<feature type="domain" description="J" evidence="7">
    <location>
        <begin position="6"/>
        <end position="70"/>
    </location>
</feature>
<dbReference type="Gene3D" id="2.60.260.20">
    <property type="entry name" value="Urease metallochaperone UreE, N-terminal domain"/>
    <property type="match status" value="2"/>
</dbReference>
<comment type="function">
    <text evidence="5">Participates actively in the response to hyperosmotic and heat shock by preventing the aggregation of stress-denatured proteins and by disaggregating proteins, also in an autonomous, DnaK-independent fashion. Unfolded proteins bind initially to DnaJ; upon interaction with the DnaJ-bound protein, DnaK hydrolyzes its bound ATP, resulting in the formation of a stable complex. GrpE releases ADP from DnaK; ATP binding to DnaK triggers the release of the substrate protein, thus completing the reaction cycle. Several rounds of ATP-dependent interactions between DnaJ, DnaK and GrpE are required for fully efficient folding. Also involved, together with DnaK and GrpE, in the DNA replication of plasmids through activation of initiation proteins.</text>
</comment>
<keyword evidence="10" id="KW-1185">Reference proteome</keyword>
<evidence type="ECO:0000256" key="2">
    <source>
        <dbReference type="ARBA" id="ARBA00022737"/>
    </source>
</evidence>
<comment type="domain">
    <text evidence="5">The J domain is necessary and sufficient to stimulate DnaK ATPase activity. Zinc center 1 plays an important role in the autonomous, DnaK-independent chaperone activity of DnaJ. Zinc center 2 is essential for interaction with DnaK and for DnaJ activity.</text>
</comment>
<dbReference type="HAMAP" id="MF_01152">
    <property type="entry name" value="DnaJ"/>
    <property type="match status" value="1"/>
</dbReference>
<dbReference type="CDD" id="cd10719">
    <property type="entry name" value="DnaJ_zf"/>
    <property type="match status" value="1"/>
</dbReference>
<keyword evidence="5" id="KW-0235">DNA replication</keyword>
<evidence type="ECO:0000259" key="7">
    <source>
        <dbReference type="PROSITE" id="PS50076"/>
    </source>
</evidence>
<keyword evidence="4 5" id="KW-0862">Zinc</keyword>
<dbReference type="PANTHER" id="PTHR43096">
    <property type="entry name" value="DNAJ HOMOLOG 1, MITOCHONDRIAL-RELATED"/>
    <property type="match status" value="1"/>
</dbReference>
<dbReference type="SUPFAM" id="SSF57938">
    <property type="entry name" value="DnaJ/Hsp40 cysteine-rich domain"/>
    <property type="match status" value="1"/>
</dbReference>
<protein>
    <recommendedName>
        <fullName evidence="5">Chaperone protein DnaJ</fullName>
    </recommendedName>
</protein>
<dbReference type="Pfam" id="PF00684">
    <property type="entry name" value="DnaJ_CXXCXGXG"/>
    <property type="match status" value="1"/>
</dbReference>
<dbReference type="CDD" id="cd06257">
    <property type="entry name" value="DnaJ"/>
    <property type="match status" value="1"/>
</dbReference>
<comment type="caution">
    <text evidence="5">Lacks conserved residue(s) required for the propagation of feature annotation.</text>
</comment>
<comment type="caution">
    <text evidence="9">The sequence shown here is derived from an EMBL/GenBank/DDBJ whole genome shotgun (WGS) entry which is preliminary data.</text>
</comment>
<comment type="subcellular location">
    <subcellularLocation>
        <location evidence="5">Cytoplasm</location>
    </subcellularLocation>
</comment>
<dbReference type="Proteomes" id="UP001344817">
    <property type="component" value="Unassembled WGS sequence"/>
</dbReference>
<feature type="binding site" evidence="5">
    <location>
        <position position="207"/>
    </location>
    <ligand>
        <name>Zn(2+)</name>
        <dbReference type="ChEBI" id="CHEBI:29105"/>
        <label>1</label>
    </ligand>
</feature>
<dbReference type="EMBL" id="JAZDWZ010000001">
    <property type="protein sequence ID" value="MEE3927997.1"/>
    <property type="molecule type" value="Genomic_DNA"/>
</dbReference>
<sequence length="371" mass="41232">MATKRDYYEVLGIKKDATESEIKSAYRKLAMKYHPDKLKDGSSDEKMRELNEAYEVLKDSEKRKMYDAYGHDGVNGQAGFNQGGFQGFSGMDFSDIFGDIFGSFGGFGFGSSKQHNGPQRGQDAKTVLKIKFLDAILGVNLRESFKKWEICEHCQGSCSEDNDVAQCDKCNGSGVEKVVRRTILGQSISAQDCSKCHGLGKIIKNPCKSCKGNGYIQVTRNVQIPIPAGAQTGMSLVLRGFGEKGTKGGEPGDLYVVIDVEEHKYYKRVNDDLYIDLPVSFIDIINEKTILIPTPYGNEELKLKKSYNKQKLLKLPKKGIKTSKRQGDLYVNLNIIIPDLSKKDLSQIIKATEEVNDSSNADFNAEVKKAK</sequence>
<feature type="binding site" evidence="5">
    <location>
        <position position="167"/>
    </location>
    <ligand>
        <name>Zn(2+)</name>
        <dbReference type="ChEBI" id="CHEBI:29105"/>
        <label>2</label>
    </ligand>
</feature>
<comment type="cofactor">
    <cofactor evidence="5">
        <name>Zn(2+)</name>
        <dbReference type="ChEBI" id="CHEBI:29105"/>
    </cofactor>
    <text evidence="5">Binds 2 Zn(2+) ions per monomer.</text>
</comment>
<evidence type="ECO:0000256" key="3">
    <source>
        <dbReference type="ARBA" id="ARBA00022771"/>
    </source>
</evidence>
<dbReference type="SMART" id="SM00271">
    <property type="entry name" value="DnaJ"/>
    <property type="match status" value="1"/>
</dbReference>
<dbReference type="InterPro" id="IPR001305">
    <property type="entry name" value="HSP_DnaJ_Cys-rich_dom"/>
</dbReference>
<organism evidence="9 10">
    <name type="scientific">Mycoplasmopsis ciconiae</name>
    <dbReference type="NCBI Taxonomy" id="561067"/>
    <lineage>
        <taxon>Bacteria</taxon>
        <taxon>Bacillati</taxon>
        <taxon>Mycoplasmatota</taxon>
        <taxon>Mycoplasmoidales</taxon>
        <taxon>Metamycoplasmataceae</taxon>
        <taxon>Mycoplasmopsis</taxon>
    </lineage>
</organism>
<feature type="binding site" evidence="5">
    <location>
        <position position="170"/>
    </location>
    <ligand>
        <name>Zn(2+)</name>
        <dbReference type="ChEBI" id="CHEBI:29105"/>
        <label>2</label>
    </ligand>
</feature>
<keyword evidence="3 5" id="KW-0863">Zinc-finger</keyword>
<dbReference type="InterPro" id="IPR036410">
    <property type="entry name" value="HSP_DnaJ_Cys-rich_dom_sf"/>
</dbReference>
<dbReference type="PANTHER" id="PTHR43096:SF10">
    <property type="entry name" value="CHAPERONE PROTEIN DNAJ A6, CHLOROPLASTIC"/>
    <property type="match status" value="1"/>
</dbReference>
<dbReference type="PROSITE" id="PS50076">
    <property type="entry name" value="DNAJ_2"/>
    <property type="match status" value="1"/>
</dbReference>
<dbReference type="NCBIfam" id="TIGR02349">
    <property type="entry name" value="DnaJ_bact"/>
    <property type="match status" value="1"/>
</dbReference>
<comment type="similarity">
    <text evidence="5">Belongs to the DnaJ family.</text>
</comment>
<dbReference type="InterPro" id="IPR008971">
    <property type="entry name" value="HSP40/DnaJ_pept-bd"/>
</dbReference>
<dbReference type="PRINTS" id="PR00625">
    <property type="entry name" value="JDOMAIN"/>
</dbReference>
<dbReference type="Pfam" id="PF00226">
    <property type="entry name" value="DnaJ"/>
    <property type="match status" value="1"/>
</dbReference>
<dbReference type="RefSeq" id="WP_330500412.1">
    <property type="nucleotide sequence ID" value="NZ_JAZDWZ010000001.1"/>
</dbReference>
<dbReference type="InterPro" id="IPR036869">
    <property type="entry name" value="J_dom_sf"/>
</dbReference>
<dbReference type="InterPro" id="IPR001623">
    <property type="entry name" value="DnaJ_domain"/>
</dbReference>
<dbReference type="GO" id="GO:0016491">
    <property type="term" value="F:oxidoreductase activity"/>
    <property type="evidence" value="ECO:0007669"/>
    <property type="project" value="UniProtKB-KW"/>
</dbReference>
<feature type="binding site" evidence="5">
    <location>
        <position position="154"/>
    </location>
    <ligand>
        <name>Zn(2+)</name>
        <dbReference type="ChEBI" id="CHEBI:29105"/>
        <label>1</label>
    </ligand>
</feature>
<gene>
    <name evidence="5 9" type="primary">dnaJ</name>
    <name evidence="9" type="ORF">V2E24_00185</name>
</gene>
<dbReference type="SUPFAM" id="SSF46565">
    <property type="entry name" value="Chaperone J-domain"/>
    <property type="match status" value="1"/>
</dbReference>
<dbReference type="InterPro" id="IPR002939">
    <property type="entry name" value="DnaJ_C"/>
</dbReference>
<reference evidence="9" key="1">
    <citation type="submission" date="2024-01" db="EMBL/GenBank/DDBJ databases">
        <title>Genome sequence of Mycoplasma ciconiae type strain DSM 25251.</title>
        <authorList>
            <person name="Spergser J."/>
        </authorList>
    </citation>
    <scope>NUCLEOTIDE SEQUENCE [LARGE SCALE GENOMIC DNA]</scope>
    <source>
        <strain evidence="9">DSM 25251</strain>
    </source>
</reference>
<feature type="binding site" evidence="5">
    <location>
        <position position="210"/>
    </location>
    <ligand>
        <name>Zn(2+)</name>
        <dbReference type="ChEBI" id="CHEBI:29105"/>
        <label>1</label>
    </ligand>
</feature>
<keyword evidence="1 5" id="KW-0479">Metal-binding</keyword>
<keyword evidence="5" id="KW-0143">Chaperone</keyword>